<sequence length="377" mass="39009">MGRPPRKVSPNAGPAARFALELRALREQAGSLPYWKMARRCRVSKSALAEAAAGRQIPSERVLDAYVSVCGGDLNWWRARRVRAIEELEAAARPGTSLLPAGDRSLVADTLGTAVAHEAEDPADLPDLPDPAVPAGSAAVGGAADDVIDADIVEDSVLRRMRASVAGHASVYLAGLALLVAIGTGVVVVVTRPASDAAVAGPRTSSAAPVQPPAGGGGTPTAPLSARPSASPSPSVSGSPVLPPLTAPADGAATPPQKPATRAGRAPDRHSGATPGETGGTSHVYAVTGADSKGLAIQTEPHVDHVLHYVPNGTSLHVVCQTNHGDWVAEDDRWQYGRHFTTWDRLTDGTWVYDWYMTTPRVEQSGYSPGISPCPGG</sequence>
<dbReference type="Proteomes" id="UP001501822">
    <property type="component" value="Unassembled WGS sequence"/>
</dbReference>
<name>A0ABN0XJ36_9ACTN</name>
<feature type="region of interest" description="Disordered" evidence="1">
    <location>
        <begin position="196"/>
        <end position="283"/>
    </location>
</feature>
<dbReference type="EMBL" id="BAAABM010000065">
    <property type="protein sequence ID" value="GAA0365397.1"/>
    <property type="molecule type" value="Genomic_DNA"/>
</dbReference>
<feature type="transmembrane region" description="Helical" evidence="2">
    <location>
        <begin position="169"/>
        <end position="190"/>
    </location>
</feature>
<feature type="compositionally biased region" description="Low complexity" evidence="1">
    <location>
        <begin position="220"/>
        <end position="240"/>
    </location>
</feature>
<reference evidence="4 5" key="1">
    <citation type="journal article" date="2019" name="Int. J. Syst. Evol. Microbiol.">
        <title>The Global Catalogue of Microorganisms (GCM) 10K type strain sequencing project: providing services to taxonomists for standard genome sequencing and annotation.</title>
        <authorList>
            <consortium name="The Broad Institute Genomics Platform"/>
            <consortium name="The Broad Institute Genome Sequencing Center for Infectious Disease"/>
            <person name="Wu L."/>
            <person name="Ma J."/>
        </authorList>
    </citation>
    <scope>NUCLEOTIDE SEQUENCE [LARGE SCALE GENOMIC DNA]</scope>
    <source>
        <strain evidence="4 5">JCM 3146</strain>
    </source>
</reference>
<feature type="region of interest" description="Disordered" evidence="1">
    <location>
        <begin position="120"/>
        <end position="139"/>
    </location>
</feature>
<gene>
    <name evidence="4" type="ORF">GCM10010151_64200</name>
</gene>
<dbReference type="Pfam" id="PF13560">
    <property type="entry name" value="HTH_31"/>
    <property type="match status" value="1"/>
</dbReference>
<comment type="caution">
    <text evidence="4">The sequence shown here is derived from an EMBL/GenBank/DDBJ whole genome shotgun (WGS) entry which is preliminary data.</text>
</comment>
<dbReference type="InterPro" id="IPR001387">
    <property type="entry name" value="Cro/C1-type_HTH"/>
</dbReference>
<keyword evidence="2" id="KW-0472">Membrane</keyword>
<evidence type="ECO:0000313" key="5">
    <source>
        <dbReference type="Proteomes" id="UP001501822"/>
    </source>
</evidence>
<evidence type="ECO:0000259" key="3">
    <source>
        <dbReference type="SMART" id="SM00530"/>
    </source>
</evidence>
<protein>
    <recommendedName>
        <fullName evidence="3">HTH cro/C1-type domain-containing protein</fullName>
    </recommendedName>
</protein>
<feature type="domain" description="HTH cro/C1-type" evidence="3">
    <location>
        <begin position="21"/>
        <end position="77"/>
    </location>
</feature>
<evidence type="ECO:0000256" key="2">
    <source>
        <dbReference type="SAM" id="Phobius"/>
    </source>
</evidence>
<keyword evidence="2" id="KW-1133">Transmembrane helix</keyword>
<keyword evidence="2" id="KW-0812">Transmembrane</keyword>
<evidence type="ECO:0000256" key="1">
    <source>
        <dbReference type="SAM" id="MobiDB-lite"/>
    </source>
</evidence>
<dbReference type="SMART" id="SM00530">
    <property type="entry name" value="HTH_XRE"/>
    <property type="match status" value="1"/>
</dbReference>
<organism evidence="4 5">
    <name type="scientific">Actinoallomurus spadix</name>
    <dbReference type="NCBI Taxonomy" id="79912"/>
    <lineage>
        <taxon>Bacteria</taxon>
        <taxon>Bacillati</taxon>
        <taxon>Actinomycetota</taxon>
        <taxon>Actinomycetes</taxon>
        <taxon>Streptosporangiales</taxon>
        <taxon>Thermomonosporaceae</taxon>
        <taxon>Actinoallomurus</taxon>
    </lineage>
</organism>
<keyword evidence="5" id="KW-1185">Reference proteome</keyword>
<accession>A0ABN0XJ36</accession>
<evidence type="ECO:0000313" key="4">
    <source>
        <dbReference type="EMBL" id="GAA0365397.1"/>
    </source>
</evidence>
<proteinExistence type="predicted"/>